<dbReference type="EMBL" id="SOBT01000008">
    <property type="protein sequence ID" value="TDU31330.1"/>
    <property type="molecule type" value="Genomic_DNA"/>
</dbReference>
<comment type="subcellular location">
    <subcellularLocation>
        <location evidence="1">Membrane</location>
        <topology evidence="1">Single-pass membrane protein</topology>
    </subcellularLocation>
</comment>
<sequence length="181" mass="20283">MGWLVTAVVVAAAGLGVWLFNRLVSDRNQVGASWSDVDVQLQRRHDLIPNLVEIVKGYAGHERTVLERVVAERNAMHEAQRITDKGAHEPALKKSLSGLVALAEAYPDLKASTHFMQLSAQLAEVENNLQYARRFYNGSVRQYNTRRDQFPDLLVARLFSFQQGEFFAAEADSRSAPGVMR</sequence>
<keyword evidence="5" id="KW-0472">Membrane</keyword>
<protein>
    <submittedName>
        <fullName evidence="6">LemA protein</fullName>
    </submittedName>
</protein>
<organism evidence="6 7">
    <name type="scientific">Panacagrimonas perspica</name>
    <dbReference type="NCBI Taxonomy" id="381431"/>
    <lineage>
        <taxon>Bacteria</taxon>
        <taxon>Pseudomonadati</taxon>
        <taxon>Pseudomonadota</taxon>
        <taxon>Gammaproteobacteria</taxon>
        <taxon>Nevskiales</taxon>
        <taxon>Nevskiaceae</taxon>
        <taxon>Panacagrimonas</taxon>
    </lineage>
</organism>
<evidence type="ECO:0000313" key="6">
    <source>
        <dbReference type="EMBL" id="TDU31330.1"/>
    </source>
</evidence>
<accession>A0A4S3K3P7</accession>
<dbReference type="InterPro" id="IPR007156">
    <property type="entry name" value="MamQ_LemA"/>
</dbReference>
<reference evidence="6 7" key="1">
    <citation type="submission" date="2019-03" db="EMBL/GenBank/DDBJ databases">
        <title>Genomic Encyclopedia of Type Strains, Phase IV (KMG-IV): sequencing the most valuable type-strain genomes for metagenomic binning, comparative biology and taxonomic classification.</title>
        <authorList>
            <person name="Goeker M."/>
        </authorList>
    </citation>
    <scope>NUCLEOTIDE SEQUENCE [LARGE SCALE GENOMIC DNA]</scope>
    <source>
        <strain evidence="6 7">DSM 26377</strain>
    </source>
</reference>
<evidence type="ECO:0000256" key="3">
    <source>
        <dbReference type="ARBA" id="ARBA00022692"/>
    </source>
</evidence>
<dbReference type="GO" id="GO:0016020">
    <property type="term" value="C:membrane"/>
    <property type="evidence" value="ECO:0007669"/>
    <property type="project" value="UniProtKB-SubCell"/>
</dbReference>
<evidence type="ECO:0000256" key="2">
    <source>
        <dbReference type="ARBA" id="ARBA00008854"/>
    </source>
</evidence>
<keyword evidence="3" id="KW-0812">Transmembrane</keyword>
<dbReference type="InterPro" id="IPR023353">
    <property type="entry name" value="LemA-like_dom_sf"/>
</dbReference>
<evidence type="ECO:0000256" key="5">
    <source>
        <dbReference type="ARBA" id="ARBA00023136"/>
    </source>
</evidence>
<comment type="caution">
    <text evidence="6">The sequence shown here is derived from an EMBL/GenBank/DDBJ whole genome shotgun (WGS) entry which is preliminary data.</text>
</comment>
<comment type="similarity">
    <text evidence="2">Belongs to the LemA family.</text>
</comment>
<dbReference type="PANTHER" id="PTHR34478">
    <property type="entry name" value="PROTEIN LEMA"/>
    <property type="match status" value="1"/>
</dbReference>
<dbReference type="Pfam" id="PF04011">
    <property type="entry name" value="LemA"/>
    <property type="match status" value="1"/>
</dbReference>
<dbReference type="OrthoDB" id="9804152at2"/>
<dbReference type="AlphaFoldDB" id="A0A4S3K3P7"/>
<gene>
    <name evidence="6" type="ORF">DFR24_0697</name>
</gene>
<dbReference type="Gene3D" id="1.20.1440.20">
    <property type="entry name" value="LemA-like domain"/>
    <property type="match status" value="1"/>
</dbReference>
<evidence type="ECO:0000256" key="1">
    <source>
        <dbReference type="ARBA" id="ARBA00004167"/>
    </source>
</evidence>
<proteinExistence type="inferred from homology"/>
<name>A0A4S3K3P7_9GAMM</name>
<dbReference type="SUPFAM" id="SSF140478">
    <property type="entry name" value="LemA-like"/>
    <property type="match status" value="1"/>
</dbReference>
<evidence type="ECO:0000313" key="7">
    <source>
        <dbReference type="Proteomes" id="UP000295341"/>
    </source>
</evidence>
<dbReference type="PANTHER" id="PTHR34478:SF1">
    <property type="entry name" value="PROTEIN LEMA"/>
    <property type="match status" value="1"/>
</dbReference>
<keyword evidence="4" id="KW-1133">Transmembrane helix</keyword>
<dbReference type="RefSeq" id="WP_133879923.1">
    <property type="nucleotide sequence ID" value="NZ_MWIN01000014.1"/>
</dbReference>
<keyword evidence="7" id="KW-1185">Reference proteome</keyword>
<dbReference type="Proteomes" id="UP000295341">
    <property type="component" value="Unassembled WGS sequence"/>
</dbReference>
<evidence type="ECO:0000256" key="4">
    <source>
        <dbReference type="ARBA" id="ARBA00022989"/>
    </source>
</evidence>